<evidence type="ECO:0000313" key="3">
    <source>
        <dbReference type="Proteomes" id="UP000220102"/>
    </source>
</evidence>
<protein>
    <submittedName>
        <fullName evidence="2">Ribosomal subunit interface protein</fullName>
    </submittedName>
</protein>
<name>A0A2A8D1U3_9BACT</name>
<dbReference type="NCBIfam" id="TIGR00741">
    <property type="entry name" value="yfiA"/>
    <property type="match status" value="1"/>
</dbReference>
<keyword evidence="3" id="KW-1185">Reference proteome</keyword>
<organism evidence="2 3">
    <name type="scientific">Longibacter salinarum</name>
    <dbReference type="NCBI Taxonomy" id="1850348"/>
    <lineage>
        <taxon>Bacteria</taxon>
        <taxon>Pseudomonadati</taxon>
        <taxon>Rhodothermota</taxon>
        <taxon>Rhodothermia</taxon>
        <taxon>Rhodothermales</taxon>
        <taxon>Salisaetaceae</taxon>
        <taxon>Longibacter</taxon>
    </lineage>
</organism>
<dbReference type="InterPro" id="IPR036567">
    <property type="entry name" value="RHF-like"/>
</dbReference>
<evidence type="ECO:0000256" key="1">
    <source>
        <dbReference type="SAM" id="MobiDB-lite"/>
    </source>
</evidence>
<dbReference type="AlphaFoldDB" id="A0A2A8D1U3"/>
<dbReference type="OrthoDB" id="9794975at2"/>
<dbReference type="Pfam" id="PF02482">
    <property type="entry name" value="Ribosomal_S30AE"/>
    <property type="match status" value="1"/>
</dbReference>
<reference evidence="2 3" key="1">
    <citation type="submission" date="2017-10" db="EMBL/GenBank/DDBJ databases">
        <title>Draft genome of Longibacter Salinarum.</title>
        <authorList>
            <person name="Goh K.M."/>
            <person name="Shamsir M.S."/>
            <person name="Lim S.W."/>
        </authorList>
    </citation>
    <scope>NUCLEOTIDE SEQUENCE [LARGE SCALE GENOMIC DNA]</scope>
    <source>
        <strain evidence="2 3">KCTC 52045</strain>
    </source>
</reference>
<dbReference type="SUPFAM" id="SSF69754">
    <property type="entry name" value="Ribosome binding protein Y (YfiA homologue)"/>
    <property type="match status" value="1"/>
</dbReference>
<feature type="compositionally biased region" description="Basic and acidic residues" evidence="1">
    <location>
        <begin position="149"/>
        <end position="166"/>
    </location>
</feature>
<proteinExistence type="predicted"/>
<dbReference type="InterPro" id="IPR003489">
    <property type="entry name" value="RHF/RaiA"/>
</dbReference>
<gene>
    <name evidence="2" type="primary">raiA</name>
    <name evidence="2" type="ORF">CRI94_00775</name>
</gene>
<sequence>MDVRLQGTNIDLTDDLRSLVSRTMDEACRPLGALNRDPVDIDVELEETTRRHPKELEDQRRYRAEANVSIPGRLIRAEGSADDLHQAITQMKHRLTREIRDWRERLIDSRRKGARTLKHSDPDDRNALLHPTQTEEGEVNDEAENPTAEEERFRDEIERFADRDETQNSGSSS</sequence>
<accession>A0A2A8D1U3</accession>
<dbReference type="Gene3D" id="3.30.160.100">
    <property type="entry name" value="Ribosome hibernation promotion factor-like"/>
    <property type="match status" value="1"/>
</dbReference>
<dbReference type="EMBL" id="PDEQ01000001">
    <property type="protein sequence ID" value="PEN14861.1"/>
    <property type="molecule type" value="Genomic_DNA"/>
</dbReference>
<feature type="compositionally biased region" description="Basic and acidic residues" evidence="1">
    <location>
        <begin position="118"/>
        <end position="127"/>
    </location>
</feature>
<feature type="compositionally biased region" description="Acidic residues" evidence="1">
    <location>
        <begin position="135"/>
        <end position="148"/>
    </location>
</feature>
<dbReference type="RefSeq" id="WP_098073758.1">
    <property type="nucleotide sequence ID" value="NZ_PDEQ01000001.1"/>
</dbReference>
<feature type="region of interest" description="Disordered" evidence="1">
    <location>
        <begin position="113"/>
        <end position="173"/>
    </location>
</feature>
<dbReference type="Proteomes" id="UP000220102">
    <property type="component" value="Unassembled WGS sequence"/>
</dbReference>
<comment type="caution">
    <text evidence="2">The sequence shown here is derived from an EMBL/GenBank/DDBJ whole genome shotgun (WGS) entry which is preliminary data.</text>
</comment>
<evidence type="ECO:0000313" key="2">
    <source>
        <dbReference type="EMBL" id="PEN14861.1"/>
    </source>
</evidence>